<protein>
    <submittedName>
        <fullName evidence="1">Uncharacterized protein</fullName>
    </submittedName>
</protein>
<reference evidence="2" key="1">
    <citation type="journal article" date="2017" name="Genome Biol. Evol.">
        <title>The complete genome sequence of the phytopathogenic fungus Sclerotinia sclerotiorum reveals insights into the genome architecture of broad host range pathogens.</title>
        <authorList>
            <person name="Derbyshire M."/>
            <person name="Denton-Giles M."/>
            <person name="Hegedus D."/>
            <person name="Seifbarghy S."/>
            <person name="Rollins J."/>
            <person name="van Kan J."/>
            <person name="Seidl M.F."/>
            <person name="Faino L."/>
            <person name="Mbengue M."/>
            <person name="Navaud O."/>
            <person name="Raffaele S."/>
            <person name="Hammond-Kosack K."/>
            <person name="Heard S."/>
            <person name="Oliver R."/>
        </authorList>
    </citation>
    <scope>NUCLEOTIDE SEQUENCE [LARGE SCALE GENOMIC DNA]</scope>
    <source>
        <strain evidence="2">ATCC 18683 / 1980 / Ss-1</strain>
    </source>
</reference>
<gene>
    <name evidence="1" type="ORF">sscle_05g042410</name>
</gene>
<dbReference type="EMBL" id="CP017818">
    <property type="protein sequence ID" value="APA09471.1"/>
    <property type="molecule type" value="Genomic_DNA"/>
</dbReference>
<name>A0A1D9Q3E6_SCLS1</name>
<dbReference type="RefSeq" id="XP_001587250.1">
    <property type="nucleotide sequence ID" value="XM_001587200.1"/>
</dbReference>
<proteinExistence type="predicted"/>
<evidence type="ECO:0000313" key="1">
    <source>
        <dbReference type="EMBL" id="APA09471.1"/>
    </source>
</evidence>
<dbReference type="VEuPathDB" id="FungiDB:sscle_05g042410"/>
<dbReference type="KEGG" id="ssl:SS1G_12280"/>
<evidence type="ECO:0000313" key="2">
    <source>
        <dbReference type="Proteomes" id="UP000177798"/>
    </source>
</evidence>
<dbReference type="Proteomes" id="UP000177798">
    <property type="component" value="Chromosome 5"/>
</dbReference>
<organism evidence="1 2">
    <name type="scientific">Sclerotinia sclerotiorum (strain ATCC 18683 / 1980 / Ss-1)</name>
    <name type="common">White mold</name>
    <name type="synonym">Whetzelinia sclerotiorum</name>
    <dbReference type="NCBI Taxonomy" id="665079"/>
    <lineage>
        <taxon>Eukaryota</taxon>
        <taxon>Fungi</taxon>
        <taxon>Dikarya</taxon>
        <taxon>Ascomycota</taxon>
        <taxon>Pezizomycotina</taxon>
        <taxon>Leotiomycetes</taxon>
        <taxon>Helotiales</taxon>
        <taxon>Sclerotiniaceae</taxon>
        <taxon>Sclerotinia</taxon>
    </lineage>
</organism>
<sequence>MLQTFWVAWEPHANTSQGILNPRPLVTKDEVKVVRDATYKQTQAFNNVPEGMRKRFASLVKCTARLETGACGQWGSSLQEA</sequence>
<dbReference type="AlphaFoldDB" id="A0A1D9Q3E6"/>
<accession>A0A1D9Q3E6</accession>